<proteinExistence type="predicted"/>
<feature type="transmembrane region" description="Helical" evidence="7">
    <location>
        <begin position="138"/>
        <end position="155"/>
    </location>
</feature>
<dbReference type="PROSITE" id="PS50850">
    <property type="entry name" value="MFS"/>
    <property type="match status" value="1"/>
</dbReference>
<feature type="transmembrane region" description="Helical" evidence="7">
    <location>
        <begin position="12"/>
        <end position="29"/>
    </location>
</feature>
<keyword evidence="4 7" id="KW-0812">Transmembrane</keyword>
<comment type="subcellular location">
    <subcellularLocation>
        <location evidence="1">Cell membrane</location>
        <topology evidence="1">Multi-pass membrane protein</topology>
    </subcellularLocation>
</comment>
<evidence type="ECO:0000313" key="9">
    <source>
        <dbReference type="EMBL" id="PXY41311.1"/>
    </source>
</evidence>
<dbReference type="PANTHER" id="PTHR23522">
    <property type="entry name" value="BLL5896 PROTEIN"/>
    <property type="match status" value="1"/>
</dbReference>
<keyword evidence="2" id="KW-0813">Transport</keyword>
<dbReference type="GO" id="GO:0015213">
    <property type="term" value="F:uridine transmembrane transporter activity"/>
    <property type="evidence" value="ECO:0007669"/>
    <property type="project" value="TreeGrafter"/>
</dbReference>
<reference evidence="9 10" key="1">
    <citation type="submission" date="2018-05" db="EMBL/GenBank/DDBJ databases">
        <title>Flavobacterium sp. strain IMCC34759, incomplete genome.</title>
        <authorList>
            <person name="Joung Y."/>
            <person name="Cho J."/>
        </authorList>
    </citation>
    <scope>NUCLEOTIDE SEQUENCE [LARGE SCALE GENOMIC DNA]</scope>
    <source>
        <strain evidence="9 10">IMCC34759</strain>
    </source>
</reference>
<dbReference type="Proteomes" id="UP000247903">
    <property type="component" value="Unassembled WGS sequence"/>
</dbReference>
<feature type="transmembrane region" description="Helical" evidence="7">
    <location>
        <begin position="167"/>
        <end position="187"/>
    </location>
</feature>
<feature type="transmembrane region" description="Helical" evidence="7">
    <location>
        <begin position="76"/>
        <end position="94"/>
    </location>
</feature>
<dbReference type="InterPro" id="IPR004740">
    <property type="entry name" value="Nuc_H_symport"/>
</dbReference>
<feature type="transmembrane region" description="Helical" evidence="7">
    <location>
        <begin position="260"/>
        <end position="280"/>
    </location>
</feature>
<dbReference type="GO" id="GO:0005886">
    <property type="term" value="C:plasma membrane"/>
    <property type="evidence" value="ECO:0007669"/>
    <property type="project" value="UniProtKB-SubCell"/>
</dbReference>
<dbReference type="OrthoDB" id="9783013at2"/>
<dbReference type="NCBIfam" id="TIGR00889">
    <property type="entry name" value="2A0110"/>
    <property type="match status" value="1"/>
</dbReference>
<evidence type="ECO:0000259" key="8">
    <source>
        <dbReference type="PROSITE" id="PS50850"/>
    </source>
</evidence>
<dbReference type="Pfam" id="PF03825">
    <property type="entry name" value="Nuc_H_symport"/>
    <property type="match status" value="1"/>
</dbReference>
<evidence type="ECO:0000256" key="6">
    <source>
        <dbReference type="ARBA" id="ARBA00023136"/>
    </source>
</evidence>
<evidence type="ECO:0000313" key="10">
    <source>
        <dbReference type="Proteomes" id="UP000247903"/>
    </source>
</evidence>
<comment type="caution">
    <text evidence="9">The sequence shown here is derived from an EMBL/GenBank/DDBJ whole genome shotgun (WGS) entry which is preliminary data.</text>
</comment>
<dbReference type="PANTHER" id="PTHR23522:SF4">
    <property type="entry name" value="NUCLEOSIDE PERMEASE NUPG-RELATED"/>
    <property type="match status" value="1"/>
</dbReference>
<dbReference type="InterPro" id="IPR036259">
    <property type="entry name" value="MFS_trans_sf"/>
</dbReference>
<name>A0A2V4BQW7_9FLAO</name>
<evidence type="ECO:0000256" key="2">
    <source>
        <dbReference type="ARBA" id="ARBA00022448"/>
    </source>
</evidence>
<keyword evidence="10" id="KW-1185">Reference proteome</keyword>
<feature type="transmembrane region" description="Helical" evidence="7">
    <location>
        <begin position="216"/>
        <end position="240"/>
    </location>
</feature>
<evidence type="ECO:0000256" key="1">
    <source>
        <dbReference type="ARBA" id="ARBA00004651"/>
    </source>
</evidence>
<organism evidence="9 10">
    <name type="scientific">Flavobacterium cheongpyeongense</name>
    <dbReference type="NCBI Taxonomy" id="2212651"/>
    <lineage>
        <taxon>Bacteria</taxon>
        <taxon>Pseudomonadati</taxon>
        <taxon>Bacteroidota</taxon>
        <taxon>Flavobacteriia</taxon>
        <taxon>Flavobacteriales</taxon>
        <taxon>Flavobacteriaceae</taxon>
        <taxon>Flavobacterium</taxon>
    </lineage>
</organism>
<dbReference type="GO" id="GO:0015212">
    <property type="term" value="F:cytidine transmembrane transporter activity"/>
    <property type="evidence" value="ECO:0007669"/>
    <property type="project" value="TreeGrafter"/>
</dbReference>
<feature type="domain" description="Major facilitator superfamily (MFS) profile" evidence="8">
    <location>
        <begin position="214"/>
        <end position="420"/>
    </location>
</feature>
<accession>A0A2V4BQW7</accession>
<gene>
    <name evidence="9" type="ORF">DMB65_07865</name>
</gene>
<feature type="transmembrane region" description="Helical" evidence="7">
    <location>
        <begin position="49"/>
        <end position="67"/>
    </location>
</feature>
<dbReference type="SUPFAM" id="SSF103473">
    <property type="entry name" value="MFS general substrate transporter"/>
    <property type="match status" value="1"/>
</dbReference>
<feature type="transmembrane region" description="Helical" evidence="7">
    <location>
        <begin position="349"/>
        <end position="366"/>
    </location>
</feature>
<evidence type="ECO:0000256" key="4">
    <source>
        <dbReference type="ARBA" id="ARBA00022692"/>
    </source>
</evidence>
<feature type="transmembrane region" description="Helical" evidence="7">
    <location>
        <begin position="100"/>
        <end position="126"/>
    </location>
</feature>
<dbReference type="AlphaFoldDB" id="A0A2V4BQW7"/>
<keyword evidence="3" id="KW-1003">Cell membrane</keyword>
<sequence length="420" mass="46937">MSIKLRLTIMNFFQFFVWGIWLISLGGYMGQVFGPIEGSSIGLSIGRTYGSMGWASLFMPALLGIIADKYLSAQKVLGISHIIAGIAIYFATRATNSTEMYWIIFATSCFYMPTIALNNSVSYAVLNKFSFDVQKTFTPIRVWGTVGFVIAMWITDLTDWKSNTLQFVFASVSMIITGLFCFTLPDVPAENKNSNQSLTSKFGLDSFVLFKQKKMAIFFVFAMLLGAALQITNMFGDTFIRDFGSNPQYQGTFGVEHSVFIISLSQISETLFILTIPFFLKRFGIKQVMIFSMIAWVLRFALFGIGNPGSGVIFLILSMIVYGMAFDFFNISGSLFVEKQTDSKIRSSAQGLFMLMTNGIGAIIGGELAGRTVSYFTIGNKIQWSNVWFTFAAYAFVIAIAFAILFKYKHDPKELENLEH</sequence>
<dbReference type="InterPro" id="IPR020846">
    <property type="entry name" value="MFS_dom"/>
</dbReference>
<dbReference type="EMBL" id="QJHK01000005">
    <property type="protein sequence ID" value="PXY41311.1"/>
    <property type="molecule type" value="Genomic_DNA"/>
</dbReference>
<dbReference type="RefSeq" id="WP_110306099.1">
    <property type="nucleotide sequence ID" value="NZ_QJHK01000005.1"/>
</dbReference>
<feature type="transmembrane region" description="Helical" evidence="7">
    <location>
        <begin position="386"/>
        <end position="406"/>
    </location>
</feature>
<evidence type="ECO:0000256" key="7">
    <source>
        <dbReference type="SAM" id="Phobius"/>
    </source>
</evidence>
<dbReference type="CDD" id="cd06177">
    <property type="entry name" value="MFS_NHS"/>
    <property type="match status" value="1"/>
</dbReference>
<keyword evidence="6 7" id="KW-0472">Membrane</keyword>
<evidence type="ECO:0000256" key="3">
    <source>
        <dbReference type="ARBA" id="ARBA00022475"/>
    </source>
</evidence>
<dbReference type="Gene3D" id="1.20.1250.20">
    <property type="entry name" value="MFS general substrate transporter like domains"/>
    <property type="match status" value="2"/>
</dbReference>
<protein>
    <submittedName>
        <fullName evidence="9">MFS transporter</fullName>
    </submittedName>
</protein>
<evidence type="ECO:0000256" key="5">
    <source>
        <dbReference type="ARBA" id="ARBA00022989"/>
    </source>
</evidence>
<keyword evidence="5 7" id="KW-1133">Transmembrane helix</keyword>